<dbReference type="Proteomes" id="UP000577697">
    <property type="component" value="Unassembled WGS sequence"/>
</dbReference>
<evidence type="ECO:0000313" key="4">
    <source>
        <dbReference type="Proteomes" id="UP000075755"/>
    </source>
</evidence>
<evidence type="ECO:0000256" key="1">
    <source>
        <dbReference type="ARBA" id="ARBA00023002"/>
    </source>
</evidence>
<gene>
    <name evidence="2" type="ORF">AA2016_6152</name>
    <name evidence="3" type="ORF">FHS67_006417</name>
</gene>
<reference evidence="3 5" key="2">
    <citation type="submission" date="2020-08" db="EMBL/GenBank/DDBJ databases">
        <title>Genomic Encyclopedia of Type Strains, Phase IV (KMG-IV): sequencing the most valuable type-strain genomes for metagenomic binning, comparative biology and taxonomic classification.</title>
        <authorList>
            <person name="Goeker M."/>
        </authorList>
    </citation>
    <scope>NUCLEOTIDE SEQUENCE [LARGE SCALE GENOMIC DNA]</scope>
    <source>
        <strain evidence="3 5">DSM 10368</strain>
    </source>
</reference>
<dbReference type="InterPro" id="IPR042204">
    <property type="entry name" value="2Fe-2S-bd_N"/>
</dbReference>
<evidence type="ECO:0000313" key="2">
    <source>
        <dbReference type="EMBL" id="AMS45054.1"/>
    </source>
</evidence>
<dbReference type="KEGG" id="aak:AA2016_6152"/>
<dbReference type="EMBL" id="CP015007">
    <property type="protein sequence ID" value="AMS45054.1"/>
    <property type="molecule type" value="Genomic_DNA"/>
</dbReference>
<reference evidence="2 4" key="1">
    <citation type="submission" date="2016-03" db="EMBL/GenBank/DDBJ databases">
        <title>Complete genome of Aminobacter aminovorans KCTC 2477.</title>
        <authorList>
            <person name="Kim K.M."/>
        </authorList>
    </citation>
    <scope>NUCLEOTIDE SEQUENCE [LARGE SCALE GENOMIC DNA]</scope>
    <source>
        <strain evidence="2 4">KCTC 2477</strain>
        <plasmid evidence="2 4">pAA02</plasmid>
    </source>
</reference>
<organism evidence="2 4">
    <name type="scientific">Aminobacter aminovorans</name>
    <name type="common">Chelatobacter heintzii</name>
    <dbReference type="NCBI Taxonomy" id="83263"/>
    <lineage>
        <taxon>Bacteria</taxon>
        <taxon>Pseudomonadati</taxon>
        <taxon>Pseudomonadota</taxon>
        <taxon>Alphaproteobacteria</taxon>
        <taxon>Hyphomicrobiales</taxon>
        <taxon>Phyllobacteriaceae</taxon>
        <taxon>Aminobacter</taxon>
    </lineage>
</organism>
<name>A0AAC8YVJ0_AMIAI</name>
<dbReference type="AlphaFoldDB" id="A0AAC8YVJ0"/>
<proteinExistence type="predicted"/>
<keyword evidence="1" id="KW-0560">Oxidoreductase</keyword>
<dbReference type="RefSeq" id="WP_083948887.1">
    <property type="nucleotide sequence ID" value="NZ_CP015007.1"/>
</dbReference>
<evidence type="ECO:0000313" key="3">
    <source>
        <dbReference type="EMBL" id="MBB3710057.1"/>
    </source>
</evidence>
<dbReference type="GO" id="GO:0051536">
    <property type="term" value="F:iron-sulfur cluster binding"/>
    <property type="evidence" value="ECO:0007669"/>
    <property type="project" value="InterPro"/>
</dbReference>
<dbReference type="Proteomes" id="UP000075755">
    <property type="component" value="Plasmid pAA02"/>
</dbReference>
<dbReference type="GO" id="GO:0016491">
    <property type="term" value="F:oxidoreductase activity"/>
    <property type="evidence" value="ECO:0007669"/>
    <property type="project" value="UniProtKB-KW"/>
</dbReference>
<accession>A0AAC8YVJ0</accession>
<protein>
    <submittedName>
        <fullName evidence="3">Molibdopterin-dependent oxidoreductase YjgC</fullName>
    </submittedName>
    <submittedName>
        <fullName evidence="2">Sarcosine oxidase, alpha subunit</fullName>
    </submittedName>
</protein>
<dbReference type="EMBL" id="JACICB010000041">
    <property type="protein sequence ID" value="MBB3710057.1"/>
    <property type="molecule type" value="Genomic_DNA"/>
</dbReference>
<keyword evidence="2" id="KW-0614">Plasmid</keyword>
<sequence>MFRLISEEMSQAVGQSSKAIEQTVEFSFDGGRMRGRAGDSLAASLLANGVVAFRETPVSGAQRGPYCLMGVCFDCLVVIDGVGNRQACLTPVREGMTVETQHGARNVDALEETGQ</sequence>
<evidence type="ECO:0000313" key="5">
    <source>
        <dbReference type="Proteomes" id="UP000577697"/>
    </source>
</evidence>
<geneLocation type="plasmid" evidence="2 4">
    <name>pAA02</name>
</geneLocation>
<dbReference type="Gene3D" id="3.10.20.440">
    <property type="entry name" value="2Fe-2S iron-sulphur cluster binding domain, sarcosine oxidase, alpha subunit, N-terminal domain"/>
    <property type="match status" value="1"/>
</dbReference>
<dbReference type="Pfam" id="PF13510">
    <property type="entry name" value="Fer2_4"/>
    <property type="match status" value="1"/>
</dbReference>
<dbReference type="InterPro" id="IPR036010">
    <property type="entry name" value="2Fe-2S_ferredoxin-like_sf"/>
</dbReference>
<dbReference type="SUPFAM" id="SSF54292">
    <property type="entry name" value="2Fe-2S ferredoxin-like"/>
    <property type="match status" value="1"/>
</dbReference>
<keyword evidence="5" id="KW-1185">Reference proteome</keyword>